<proteinExistence type="predicted"/>
<keyword evidence="4" id="KW-1185">Reference proteome</keyword>
<dbReference type="Gene3D" id="3.60.15.10">
    <property type="entry name" value="Ribonuclease Z/Hydroxyacylglutathione hydrolase-like"/>
    <property type="match status" value="1"/>
</dbReference>
<dbReference type="Pfam" id="PF00753">
    <property type="entry name" value="Lactamase_B"/>
    <property type="match status" value="1"/>
</dbReference>
<dbReference type="InterPro" id="IPR036866">
    <property type="entry name" value="RibonucZ/Hydroxyglut_hydro"/>
</dbReference>
<accession>A0A4Y9S9J9</accession>
<dbReference type="SMART" id="SM00849">
    <property type="entry name" value="Lactamase_B"/>
    <property type="match status" value="1"/>
</dbReference>
<dbReference type="InterPro" id="IPR050855">
    <property type="entry name" value="NDM-1-like"/>
</dbReference>
<evidence type="ECO:0000313" key="4">
    <source>
        <dbReference type="Proteomes" id="UP000298438"/>
    </source>
</evidence>
<feature type="signal peptide" evidence="1">
    <location>
        <begin position="1"/>
        <end position="18"/>
    </location>
</feature>
<sequence length="298" mass="32100">MKFALAALAALLSLPTLAAEVPGHVHCPSCDEWNAPQKPFNVYGNTWYVGTAGLSALLVTGPQGHVLLDGALPQSAPQIQKNIEALGFRIQDVKYILNSHAHWDHSGGIPALQRASGAVVVASAASERELRAGTNTPDDPQYDPATATTVEKLTGARIIQDGDTVNVGPLKLTAHFTPGHTPGSTTWTWQSCEQNVCRNVVYADSLNPVSTDGFHFTGDATHPDISQSMRASIEKVAALPCDVIVSDHPGFTDTFEKLKARTATHNPFVDPAGCKAYAALFMQRLERRIETERKEKAR</sequence>
<comment type="caution">
    <text evidence="3">The sequence shown here is derived from an EMBL/GenBank/DDBJ whole genome shotgun (WGS) entry which is preliminary data.</text>
</comment>
<dbReference type="PANTHER" id="PTHR42951">
    <property type="entry name" value="METALLO-BETA-LACTAMASE DOMAIN-CONTAINING"/>
    <property type="match status" value="1"/>
</dbReference>
<feature type="domain" description="Metallo-beta-lactamase" evidence="2">
    <location>
        <begin position="53"/>
        <end position="248"/>
    </location>
</feature>
<dbReference type="OrthoDB" id="9762883at2"/>
<gene>
    <name evidence="3" type="primary">bla</name>
    <name evidence="3" type="ORF">E4L96_16400</name>
</gene>
<dbReference type="RefSeq" id="WP_135208293.1">
    <property type="nucleotide sequence ID" value="NZ_SPVF01000211.1"/>
</dbReference>
<keyword evidence="1" id="KW-0732">Signal</keyword>
<dbReference type="AlphaFoldDB" id="A0A4Y9S9J9"/>
<dbReference type="PANTHER" id="PTHR42951:SF17">
    <property type="entry name" value="METALLO-BETA-LACTAMASE DOMAIN-CONTAINING PROTEIN"/>
    <property type="match status" value="1"/>
</dbReference>
<reference evidence="3 4" key="1">
    <citation type="submission" date="2019-03" db="EMBL/GenBank/DDBJ databases">
        <title>Draft Genome Sequence of Massilia arenosa sp. nov., a Novel Massilia Species Isolated from a Sandy-loam Maize Soil.</title>
        <authorList>
            <person name="Raths R."/>
            <person name="Peta V."/>
            <person name="Bucking H."/>
        </authorList>
    </citation>
    <scope>NUCLEOTIDE SEQUENCE [LARGE SCALE GENOMIC DNA]</scope>
    <source>
        <strain evidence="3 4">MC02</strain>
    </source>
</reference>
<organism evidence="3 4">
    <name type="scientific">Zemynaea arenosa</name>
    <dbReference type="NCBI Taxonomy" id="2561931"/>
    <lineage>
        <taxon>Bacteria</taxon>
        <taxon>Pseudomonadati</taxon>
        <taxon>Pseudomonadota</taxon>
        <taxon>Betaproteobacteria</taxon>
        <taxon>Burkholderiales</taxon>
        <taxon>Oxalobacteraceae</taxon>
        <taxon>Telluria group</taxon>
        <taxon>Zemynaea</taxon>
    </lineage>
</organism>
<dbReference type="SUPFAM" id="SSF56281">
    <property type="entry name" value="Metallo-hydrolase/oxidoreductase"/>
    <property type="match status" value="1"/>
</dbReference>
<evidence type="ECO:0000256" key="1">
    <source>
        <dbReference type="SAM" id="SignalP"/>
    </source>
</evidence>
<evidence type="ECO:0000313" key="3">
    <source>
        <dbReference type="EMBL" id="TFW16422.1"/>
    </source>
</evidence>
<dbReference type="EMBL" id="SPVF01000211">
    <property type="protein sequence ID" value="TFW16422.1"/>
    <property type="molecule type" value="Genomic_DNA"/>
</dbReference>
<evidence type="ECO:0000259" key="2">
    <source>
        <dbReference type="SMART" id="SM00849"/>
    </source>
</evidence>
<dbReference type="NCBIfam" id="NF033105">
    <property type="entry name" value="bla_subclass_B3"/>
    <property type="match status" value="1"/>
</dbReference>
<dbReference type="Proteomes" id="UP000298438">
    <property type="component" value="Unassembled WGS sequence"/>
</dbReference>
<dbReference type="NCBIfam" id="NF012229">
    <property type="entry name" value="bla_class_B_core"/>
    <property type="match status" value="1"/>
</dbReference>
<protein>
    <submittedName>
        <fullName evidence="3">Subclass B3 metallo-beta-lactamase</fullName>
    </submittedName>
</protein>
<dbReference type="InterPro" id="IPR001279">
    <property type="entry name" value="Metallo-B-lactamas"/>
</dbReference>
<feature type="chain" id="PRO_5021423852" evidence="1">
    <location>
        <begin position="19"/>
        <end position="298"/>
    </location>
</feature>
<name>A0A4Y9S9J9_9BURK</name>